<dbReference type="InterPro" id="IPR001387">
    <property type="entry name" value="Cro/C1-type_HTH"/>
</dbReference>
<dbReference type="PANTHER" id="PTHR46558">
    <property type="entry name" value="TRACRIPTIONAL REGULATORY PROTEIN-RELATED-RELATED"/>
    <property type="match status" value="1"/>
</dbReference>
<sequence length="108" mass="12548">MADFANVLRQLRNERGLSQQELARLLGISKSAVNMYERGERQPNFETLELIADFFNVDTDYLLGRTNTARIAYPDTVAAHFDTDDLTEEEKKDVENYIEFIRAKRSRT</sequence>
<evidence type="ECO:0000259" key="2">
    <source>
        <dbReference type="PROSITE" id="PS50943"/>
    </source>
</evidence>
<dbReference type="EMBL" id="SMMX01000021">
    <property type="protein sequence ID" value="TDA20448.1"/>
    <property type="molecule type" value="Genomic_DNA"/>
</dbReference>
<dbReference type="SUPFAM" id="SSF47413">
    <property type="entry name" value="lambda repressor-like DNA-binding domains"/>
    <property type="match status" value="1"/>
</dbReference>
<evidence type="ECO:0000256" key="1">
    <source>
        <dbReference type="ARBA" id="ARBA00023125"/>
    </source>
</evidence>
<gene>
    <name evidence="3" type="ORF">E1963_17120</name>
</gene>
<evidence type="ECO:0000313" key="4">
    <source>
        <dbReference type="Proteomes" id="UP000295710"/>
    </source>
</evidence>
<dbReference type="Pfam" id="PF01381">
    <property type="entry name" value="HTH_3"/>
    <property type="match status" value="1"/>
</dbReference>
<dbReference type="SMART" id="SM00530">
    <property type="entry name" value="HTH_XRE"/>
    <property type="match status" value="1"/>
</dbReference>
<reference evidence="3 4" key="1">
    <citation type="journal article" date="2016" name="Nat. Microbiol.">
        <title>The Mouse Intestinal Bacterial Collection (miBC) provides host-specific insight into cultured diversity and functional potential of the gut microbiota.</title>
        <authorList>
            <person name="Lagkouvardos I."/>
            <person name="Pukall R."/>
            <person name="Abt B."/>
            <person name="Foesel B.U."/>
            <person name="Meier-Kolthoff J.P."/>
            <person name="Kumar N."/>
            <person name="Bresciani A."/>
            <person name="Martinez I."/>
            <person name="Just S."/>
            <person name="Ziegler C."/>
            <person name="Brugiroux S."/>
            <person name="Garzetti D."/>
            <person name="Wenning M."/>
            <person name="Bui T.P."/>
            <person name="Wang J."/>
            <person name="Hugenholtz F."/>
            <person name="Plugge C.M."/>
            <person name="Peterson D.A."/>
            <person name="Hornef M.W."/>
            <person name="Baines J.F."/>
            <person name="Smidt H."/>
            <person name="Walter J."/>
            <person name="Kristiansen K."/>
            <person name="Nielsen H.B."/>
            <person name="Haller D."/>
            <person name="Overmann J."/>
            <person name="Stecher B."/>
            <person name="Clavel T."/>
        </authorList>
    </citation>
    <scope>NUCLEOTIDE SEQUENCE [LARGE SCALE GENOMIC DNA]</scope>
    <source>
        <strain evidence="3 4">DSM 28560</strain>
    </source>
</reference>
<keyword evidence="1" id="KW-0238">DNA-binding</keyword>
<dbReference type="Gene3D" id="1.10.260.40">
    <property type="entry name" value="lambda repressor-like DNA-binding domains"/>
    <property type="match status" value="1"/>
</dbReference>
<dbReference type="CDD" id="cd00093">
    <property type="entry name" value="HTH_XRE"/>
    <property type="match status" value="1"/>
</dbReference>
<dbReference type="PROSITE" id="PS50943">
    <property type="entry name" value="HTH_CROC1"/>
    <property type="match status" value="1"/>
</dbReference>
<dbReference type="GO" id="GO:0003677">
    <property type="term" value="F:DNA binding"/>
    <property type="evidence" value="ECO:0007669"/>
    <property type="project" value="UniProtKB-KW"/>
</dbReference>
<organism evidence="3 4">
    <name type="scientific">Extibacter muris</name>
    <dbReference type="NCBI Taxonomy" id="1796622"/>
    <lineage>
        <taxon>Bacteria</taxon>
        <taxon>Bacillati</taxon>
        <taxon>Bacillota</taxon>
        <taxon>Clostridia</taxon>
        <taxon>Lachnospirales</taxon>
        <taxon>Lachnospiraceae</taxon>
        <taxon>Extibacter</taxon>
    </lineage>
</organism>
<feature type="domain" description="HTH cro/C1-type" evidence="2">
    <location>
        <begin position="8"/>
        <end position="62"/>
    </location>
</feature>
<evidence type="ECO:0000313" key="3">
    <source>
        <dbReference type="EMBL" id="TDA20448.1"/>
    </source>
</evidence>
<dbReference type="RefSeq" id="WP_132280646.1">
    <property type="nucleotide sequence ID" value="NZ_JAOBST010000051.1"/>
</dbReference>
<accession>A0A4R4FB04</accession>
<protein>
    <submittedName>
        <fullName evidence="3">XRE family transcriptional regulator</fullName>
    </submittedName>
</protein>
<keyword evidence="4" id="KW-1185">Reference proteome</keyword>
<dbReference type="PANTHER" id="PTHR46558:SF11">
    <property type="entry name" value="HTH-TYPE TRANSCRIPTIONAL REGULATOR XRE"/>
    <property type="match status" value="1"/>
</dbReference>
<dbReference type="AlphaFoldDB" id="A0A4R4FB04"/>
<dbReference type="InterPro" id="IPR010982">
    <property type="entry name" value="Lambda_DNA-bd_dom_sf"/>
</dbReference>
<proteinExistence type="predicted"/>
<dbReference type="Proteomes" id="UP000295710">
    <property type="component" value="Unassembled WGS sequence"/>
</dbReference>
<comment type="caution">
    <text evidence="3">The sequence shown here is derived from an EMBL/GenBank/DDBJ whole genome shotgun (WGS) entry which is preliminary data.</text>
</comment>
<name>A0A4R4FB04_9FIRM</name>